<comment type="caution">
    <text evidence="1">The sequence shown here is derived from an EMBL/GenBank/DDBJ whole genome shotgun (WGS) entry which is preliminary data.</text>
</comment>
<dbReference type="AlphaFoldDB" id="A0A0X3VJX7"/>
<name>A0A0X3VJX7_STRVO</name>
<reference evidence="2" key="1">
    <citation type="submission" date="2015-10" db="EMBL/GenBank/DDBJ databases">
        <authorList>
            <person name="Ju K.-S."/>
            <person name="Doroghazi J.R."/>
            <person name="Metcalf W.W."/>
        </authorList>
    </citation>
    <scope>NUCLEOTIDE SEQUENCE [LARGE SCALE GENOMIC DNA]</scope>
    <source>
        <strain evidence="2">NRRL F-8817</strain>
    </source>
</reference>
<gene>
    <name evidence="1" type="ORF">ADL28_40000</name>
</gene>
<sequence>MVTSGNGFTETSASWKKQPTEFSSSWNRFEKLVLKTTLGFPESAATATENMVDSMEDTLDPDFLSVFRRARRSREDRRDDRW</sequence>
<evidence type="ECO:0000313" key="1">
    <source>
        <dbReference type="EMBL" id="KUL44542.1"/>
    </source>
</evidence>
<dbReference type="Proteomes" id="UP000053413">
    <property type="component" value="Unassembled WGS sequence"/>
</dbReference>
<proteinExistence type="predicted"/>
<evidence type="ECO:0000313" key="2">
    <source>
        <dbReference type="Proteomes" id="UP000053413"/>
    </source>
</evidence>
<accession>A0A0X3VJX7</accession>
<organism evidence="1 2">
    <name type="scientific">Streptomyces violaceusniger</name>
    <dbReference type="NCBI Taxonomy" id="68280"/>
    <lineage>
        <taxon>Bacteria</taxon>
        <taxon>Bacillati</taxon>
        <taxon>Actinomycetota</taxon>
        <taxon>Actinomycetes</taxon>
        <taxon>Kitasatosporales</taxon>
        <taxon>Streptomycetaceae</taxon>
        <taxon>Streptomyces</taxon>
        <taxon>Streptomyces violaceusniger group</taxon>
    </lineage>
</organism>
<protein>
    <submittedName>
        <fullName evidence="1">Uncharacterized protein</fullName>
    </submittedName>
</protein>
<dbReference type="EMBL" id="LLZJ01000412">
    <property type="protein sequence ID" value="KUL44542.1"/>
    <property type="molecule type" value="Genomic_DNA"/>
</dbReference>